<dbReference type="Gene3D" id="1.10.10.630">
    <property type="entry name" value="DnaD domain-like"/>
    <property type="match status" value="1"/>
</dbReference>
<comment type="similarity">
    <text evidence="1">Belongs to the DnaB/DnaD family.</text>
</comment>
<feature type="compositionally biased region" description="Basic and acidic residues" evidence="2">
    <location>
        <begin position="135"/>
        <end position="154"/>
    </location>
</feature>
<proteinExistence type="inferred from homology"/>
<accession>A0A917PZX9</accession>
<sequence length="322" mass="36026">MNYIKEINAFYDHIERNPLSASAVTLWHALMHINNKAMWIESFTVAAPVLRLKAGLTESSFKRARTELKDKGYITYESRGNGQAPAYRMAGLSQGMDQHASCGMGADAGQGADRKAGESADGCVGVNADQGVNRDVNRGMDRGAGRRMNQEASHHTSPNTVPLVKQKKDNTKPNDTKRYDTGSTTDAFVFYQDNFGVISPFVSDALLNWVDDVGEELVLDAMRRALERGKRNWGYVKGILQAWAQKGITSVEAARAEEAAFRRSRQQPSYGAGKAEVVPEWFKEQKRQEKWKREQEQAARESRDQEADWGEVEALLEKYRSG</sequence>
<gene>
    <name evidence="4" type="ORF">GCM10007063_25920</name>
</gene>
<name>A0A917PZX9_9BACI</name>
<keyword evidence="5" id="KW-1185">Reference proteome</keyword>
<feature type="region of interest" description="Disordered" evidence="2">
    <location>
        <begin position="284"/>
        <end position="309"/>
    </location>
</feature>
<dbReference type="Pfam" id="PF07261">
    <property type="entry name" value="DnaB_2"/>
    <property type="match status" value="1"/>
</dbReference>
<protein>
    <recommendedName>
        <fullName evidence="3">DnaB/C C-terminal domain-containing protein</fullName>
    </recommendedName>
</protein>
<dbReference type="PANTHER" id="PTHR37293">
    <property type="entry name" value="PHAGE REPLICATION PROTEIN-RELATED"/>
    <property type="match status" value="1"/>
</dbReference>
<dbReference type="Proteomes" id="UP000658382">
    <property type="component" value="Unassembled WGS sequence"/>
</dbReference>
<dbReference type="SUPFAM" id="SSF158499">
    <property type="entry name" value="DnaD domain-like"/>
    <property type="match status" value="1"/>
</dbReference>
<evidence type="ECO:0000313" key="4">
    <source>
        <dbReference type="EMBL" id="GGK02423.1"/>
    </source>
</evidence>
<feature type="domain" description="DnaB/C C-terminal" evidence="3">
    <location>
        <begin position="189"/>
        <end position="257"/>
    </location>
</feature>
<comment type="caution">
    <text evidence="4">The sequence shown here is derived from an EMBL/GenBank/DDBJ whole genome shotgun (WGS) entry which is preliminary data.</text>
</comment>
<feature type="compositionally biased region" description="Basic and acidic residues" evidence="2">
    <location>
        <begin position="284"/>
        <end position="306"/>
    </location>
</feature>
<dbReference type="InterPro" id="IPR006343">
    <property type="entry name" value="DnaB/C_C"/>
</dbReference>
<dbReference type="RefSeq" id="WP_188633529.1">
    <property type="nucleotide sequence ID" value="NZ_BMNQ01000044.1"/>
</dbReference>
<dbReference type="AlphaFoldDB" id="A0A917PZX9"/>
<dbReference type="InterPro" id="IPR034829">
    <property type="entry name" value="DnaD-like_sf"/>
</dbReference>
<evidence type="ECO:0000259" key="3">
    <source>
        <dbReference type="Pfam" id="PF07261"/>
    </source>
</evidence>
<dbReference type="NCBIfam" id="TIGR01446">
    <property type="entry name" value="DnaD_dom"/>
    <property type="match status" value="1"/>
</dbReference>
<evidence type="ECO:0000256" key="2">
    <source>
        <dbReference type="SAM" id="MobiDB-lite"/>
    </source>
</evidence>
<reference evidence="4" key="1">
    <citation type="journal article" date="2014" name="Int. J. Syst. Evol. Microbiol.">
        <title>Complete genome sequence of Corynebacterium casei LMG S-19264T (=DSM 44701T), isolated from a smear-ripened cheese.</title>
        <authorList>
            <consortium name="US DOE Joint Genome Institute (JGI-PGF)"/>
            <person name="Walter F."/>
            <person name="Albersmeier A."/>
            <person name="Kalinowski J."/>
            <person name="Ruckert C."/>
        </authorList>
    </citation>
    <scope>NUCLEOTIDE SEQUENCE</scope>
    <source>
        <strain evidence="4">JCM 12580</strain>
    </source>
</reference>
<evidence type="ECO:0000313" key="5">
    <source>
        <dbReference type="Proteomes" id="UP000658382"/>
    </source>
</evidence>
<dbReference type="PANTHER" id="PTHR37293:SF6">
    <property type="entry name" value="DNA REPLICATION PROTEIN DNAD"/>
    <property type="match status" value="1"/>
</dbReference>
<dbReference type="InterPro" id="IPR053162">
    <property type="entry name" value="DnaD"/>
</dbReference>
<dbReference type="EMBL" id="BMNQ01000044">
    <property type="protein sequence ID" value="GGK02423.1"/>
    <property type="molecule type" value="Genomic_DNA"/>
</dbReference>
<feature type="compositionally biased region" description="Basic and acidic residues" evidence="2">
    <location>
        <begin position="166"/>
        <end position="179"/>
    </location>
</feature>
<evidence type="ECO:0000256" key="1">
    <source>
        <dbReference type="ARBA" id="ARBA00093462"/>
    </source>
</evidence>
<feature type="region of interest" description="Disordered" evidence="2">
    <location>
        <begin position="134"/>
        <end position="179"/>
    </location>
</feature>
<organism evidence="4 5">
    <name type="scientific">Lentibacillus kapialis</name>
    <dbReference type="NCBI Taxonomy" id="340214"/>
    <lineage>
        <taxon>Bacteria</taxon>
        <taxon>Bacillati</taxon>
        <taxon>Bacillota</taxon>
        <taxon>Bacilli</taxon>
        <taxon>Bacillales</taxon>
        <taxon>Bacillaceae</taxon>
        <taxon>Lentibacillus</taxon>
    </lineage>
</organism>
<reference evidence="4" key="2">
    <citation type="submission" date="2020-09" db="EMBL/GenBank/DDBJ databases">
        <authorList>
            <person name="Sun Q."/>
            <person name="Ohkuma M."/>
        </authorList>
    </citation>
    <scope>NUCLEOTIDE SEQUENCE</scope>
    <source>
        <strain evidence="4">JCM 12580</strain>
    </source>
</reference>